<name>A0A916RSW8_9BACI</name>
<reference evidence="2" key="2">
    <citation type="submission" date="2020-09" db="EMBL/GenBank/DDBJ databases">
        <authorList>
            <person name="Sun Q."/>
            <person name="Zhou Y."/>
        </authorList>
    </citation>
    <scope>NUCLEOTIDE SEQUENCE</scope>
    <source>
        <strain evidence="2">CGMCC 1.12408</strain>
    </source>
</reference>
<proteinExistence type="predicted"/>
<accession>A0A916RSW8</accession>
<keyword evidence="3" id="KW-1185">Reference proteome</keyword>
<reference evidence="2" key="1">
    <citation type="journal article" date="2014" name="Int. J. Syst. Evol. Microbiol.">
        <title>Complete genome sequence of Corynebacterium casei LMG S-19264T (=DSM 44701T), isolated from a smear-ripened cheese.</title>
        <authorList>
            <consortium name="US DOE Joint Genome Institute (JGI-PGF)"/>
            <person name="Walter F."/>
            <person name="Albersmeier A."/>
            <person name="Kalinowski J."/>
            <person name="Ruckert C."/>
        </authorList>
    </citation>
    <scope>NUCLEOTIDE SEQUENCE</scope>
    <source>
        <strain evidence="2">CGMCC 1.12408</strain>
    </source>
</reference>
<protein>
    <submittedName>
        <fullName evidence="2">Uncharacterized protein</fullName>
    </submittedName>
</protein>
<evidence type="ECO:0000256" key="1">
    <source>
        <dbReference type="SAM" id="MobiDB-lite"/>
    </source>
</evidence>
<gene>
    <name evidence="2" type="ORF">GCM10008025_10830</name>
</gene>
<dbReference type="EMBL" id="BMEY01000004">
    <property type="protein sequence ID" value="GGA68667.1"/>
    <property type="molecule type" value="Genomic_DNA"/>
</dbReference>
<comment type="caution">
    <text evidence="2">The sequence shown here is derived from an EMBL/GenBank/DDBJ whole genome shotgun (WGS) entry which is preliminary data.</text>
</comment>
<feature type="compositionally biased region" description="Polar residues" evidence="1">
    <location>
        <begin position="71"/>
        <end position="80"/>
    </location>
</feature>
<dbReference type="AlphaFoldDB" id="A0A916RSW8"/>
<sequence length="195" mass="22021">MEQFLPIIIIIIIGIIRSLSGGNQNEKQQKQQRPNVPRPRPSSTPSGQPNPEQTVYKTANSDKERSKRTPKQTVYQSDPSNVYVEQQKQQMEELKQRVQGRSSSDMITSVSSSNDLTGKDITELDMSIGPAITDAIRHQTSTKLNEKQEAFKKDVQTGLTYKGLVQGVIMSEVLGPPRARKPYRSVIQERKRNTR</sequence>
<evidence type="ECO:0000313" key="3">
    <source>
        <dbReference type="Proteomes" id="UP000613512"/>
    </source>
</evidence>
<dbReference type="RefSeq" id="WP_188383675.1">
    <property type="nucleotide sequence ID" value="NZ_BMEY01000004.1"/>
</dbReference>
<organism evidence="2 3">
    <name type="scientific">Ornithinibacillus halotolerans</name>
    <dbReference type="NCBI Taxonomy" id="1274357"/>
    <lineage>
        <taxon>Bacteria</taxon>
        <taxon>Bacillati</taxon>
        <taxon>Bacillota</taxon>
        <taxon>Bacilli</taxon>
        <taxon>Bacillales</taxon>
        <taxon>Bacillaceae</taxon>
        <taxon>Ornithinibacillus</taxon>
    </lineage>
</organism>
<dbReference type="Proteomes" id="UP000613512">
    <property type="component" value="Unassembled WGS sequence"/>
</dbReference>
<feature type="compositionally biased region" description="Polar residues" evidence="1">
    <location>
        <begin position="43"/>
        <end position="59"/>
    </location>
</feature>
<evidence type="ECO:0000313" key="2">
    <source>
        <dbReference type="EMBL" id="GGA68667.1"/>
    </source>
</evidence>
<feature type="region of interest" description="Disordered" evidence="1">
    <location>
        <begin position="23"/>
        <end position="80"/>
    </location>
</feature>